<dbReference type="InterPro" id="IPR050121">
    <property type="entry name" value="Cytochrome_P450_monoxygenase"/>
</dbReference>
<dbReference type="SUPFAM" id="SSF48264">
    <property type="entry name" value="Cytochrome P450"/>
    <property type="match status" value="1"/>
</dbReference>
<accession>A0ABP6MJV4</accession>
<dbReference type="PANTHER" id="PTHR24305:SF166">
    <property type="entry name" value="CYTOCHROME P450 12A4, MITOCHONDRIAL-RELATED"/>
    <property type="match status" value="1"/>
</dbReference>
<dbReference type="Proteomes" id="UP001500320">
    <property type="component" value="Unassembled WGS sequence"/>
</dbReference>
<proteinExistence type="inferred from homology"/>
<dbReference type="EMBL" id="BAAAUT010000001">
    <property type="protein sequence ID" value="GAA3114228.1"/>
    <property type="molecule type" value="Genomic_DNA"/>
</dbReference>
<sequence length="458" mass="50956">MGRIAYASVTDTLRLAATVLVPTVAQGVILRRPRVTAMADALELDRRAVHLLRRMRAKYGGGPLVLRTPLRRLVLVLSPEDVRRVLADTPEPFAADNREKRSALGHFQPDGVLISHGGLREDRRRFNEAVLDTHRSLHRLADGFGAVVRQEMEALPEEGTLTWDRFAPAWWRAVRRIALGDAARDDEELIALLNRLRADANWSYLRPRRRETYERFASRLRAHLDRAEPGSLAGLLPQAPVTARTRPESQVAHWLFAFDAAGIATFRTLALLAAHPEHTARARAETAATHPEGAAVERPFLRACVLESVRLWPTTLAILRDGTRTTHWEGGVIPRQTPFLIHSSFVNRDEEADPGANRFTPHIWLDGTAAERWSIVPFSRGAARCPAQNLVLTVASEVLAALLRGRDLRLAFPRTFEPGRDLPYTLDHFTLRFDVHRPAAQDGTGGRAARAGAVPSGP</sequence>
<reference evidence="3" key="1">
    <citation type="journal article" date="2019" name="Int. J. Syst. Evol. Microbiol.">
        <title>The Global Catalogue of Microorganisms (GCM) 10K type strain sequencing project: providing services to taxonomists for standard genome sequencing and annotation.</title>
        <authorList>
            <consortium name="The Broad Institute Genomics Platform"/>
            <consortium name="The Broad Institute Genome Sequencing Center for Infectious Disease"/>
            <person name="Wu L."/>
            <person name="Ma J."/>
        </authorList>
    </citation>
    <scope>NUCLEOTIDE SEQUENCE [LARGE SCALE GENOMIC DNA]</scope>
    <source>
        <strain evidence="3">JCM 9373</strain>
    </source>
</reference>
<evidence type="ECO:0000313" key="2">
    <source>
        <dbReference type="EMBL" id="GAA3114228.1"/>
    </source>
</evidence>
<organism evidence="2 3">
    <name type="scientific">Planomonospora alba</name>
    <dbReference type="NCBI Taxonomy" id="161354"/>
    <lineage>
        <taxon>Bacteria</taxon>
        <taxon>Bacillati</taxon>
        <taxon>Actinomycetota</taxon>
        <taxon>Actinomycetes</taxon>
        <taxon>Streptosporangiales</taxon>
        <taxon>Streptosporangiaceae</taxon>
        <taxon>Planomonospora</taxon>
    </lineage>
</organism>
<protein>
    <submittedName>
        <fullName evidence="2">Cytochrome P450</fullName>
    </submittedName>
</protein>
<comment type="similarity">
    <text evidence="1">Belongs to the cytochrome P450 family.</text>
</comment>
<dbReference type="InterPro" id="IPR001128">
    <property type="entry name" value="Cyt_P450"/>
</dbReference>
<dbReference type="Gene3D" id="1.10.630.10">
    <property type="entry name" value="Cytochrome P450"/>
    <property type="match status" value="1"/>
</dbReference>
<dbReference type="PANTHER" id="PTHR24305">
    <property type="entry name" value="CYTOCHROME P450"/>
    <property type="match status" value="1"/>
</dbReference>
<evidence type="ECO:0000256" key="1">
    <source>
        <dbReference type="ARBA" id="ARBA00010617"/>
    </source>
</evidence>
<dbReference type="RefSeq" id="WP_344854727.1">
    <property type="nucleotide sequence ID" value="NZ_BAAAUT010000001.1"/>
</dbReference>
<name>A0ABP6MJV4_9ACTN</name>
<dbReference type="InterPro" id="IPR036396">
    <property type="entry name" value="Cyt_P450_sf"/>
</dbReference>
<dbReference type="Pfam" id="PF00067">
    <property type="entry name" value="p450"/>
    <property type="match status" value="1"/>
</dbReference>
<gene>
    <name evidence="2" type="ORF">GCM10010466_01660</name>
</gene>
<evidence type="ECO:0000313" key="3">
    <source>
        <dbReference type="Proteomes" id="UP001500320"/>
    </source>
</evidence>
<comment type="caution">
    <text evidence="2">The sequence shown here is derived from an EMBL/GenBank/DDBJ whole genome shotgun (WGS) entry which is preliminary data.</text>
</comment>
<keyword evidence="3" id="KW-1185">Reference proteome</keyword>